<sequence length="364" mass="40188">MAQLIVHTNRIIANLEKIQKFLEKNDFSWTLVTKILSGQEDALRAILLHPIATKLYSVGDSRISGLRLVKEINPAVKTMYIKPPAMDVVKSIIDYADISLNTSLRTIEALNKAAAAAGKIHQIIIMLELGELREGVLRERVVDFYAKVFDLNNIEVLGLGTNLGCMYGVQPTYDKLLHLSLYKQLLELKFNKQIPLISGGSSIVLPLVGKSAMPKNVNHLRIGESAFMGTSPWDGKQFSTLSTKAFEFKANIIELASKKNFPDDQLTDGNIGHFVDSSGETQGLTYRAIVDFGLIDVDASDLAIVDDSVKFVGTTSDMTVFDLGEAKEGKVHGQYKVGDRLVFTPSYMGVARLMSTRFVDKVML</sequence>
<dbReference type="InterPro" id="IPR029066">
    <property type="entry name" value="PLP-binding_barrel"/>
</dbReference>
<accession>A0A1G6HKK0</accession>
<keyword evidence="3" id="KW-0413">Isomerase</keyword>
<dbReference type="AlphaFoldDB" id="A0A1G6HKK0"/>
<comment type="cofactor">
    <cofactor evidence="1">
        <name>pyridoxal 5'-phosphate</name>
        <dbReference type="ChEBI" id="CHEBI:597326"/>
    </cofactor>
</comment>
<proteinExistence type="predicted"/>
<dbReference type="SUPFAM" id="SSF51419">
    <property type="entry name" value="PLP-binding barrel"/>
    <property type="match status" value="1"/>
</dbReference>
<dbReference type="EMBL" id="FMYP01000011">
    <property type="protein sequence ID" value="SDB93956.1"/>
    <property type="molecule type" value="Genomic_DNA"/>
</dbReference>
<name>A0A1G6HKK0_9BACT</name>
<evidence type="ECO:0000313" key="6">
    <source>
        <dbReference type="Proteomes" id="UP000199452"/>
    </source>
</evidence>
<keyword evidence="6" id="KW-1185">Reference proteome</keyword>
<evidence type="ECO:0000256" key="2">
    <source>
        <dbReference type="ARBA" id="ARBA00022898"/>
    </source>
</evidence>
<dbReference type="Gene3D" id="3.20.20.10">
    <property type="entry name" value="Alanine racemase"/>
    <property type="match status" value="1"/>
</dbReference>
<feature type="domain" description="Alanine racemase N-terminal" evidence="4">
    <location>
        <begin position="7"/>
        <end position="229"/>
    </location>
</feature>
<dbReference type="GO" id="GO:0005829">
    <property type="term" value="C:cytosol"/>
    <property type="evidence" value="ECO:0007669"/>
    <property type="project" value="TreeGrafter"/>
</dbReference>
<protein>
    <submittedName>
        <fullName evidence="5">Predicted amino acid racemase</fullName>
    </submittedName>
</protein>
<dbReference type="InterPro" id="IPR000821">
    <property type="entry name" value="Ala_racemase"/>
</dbReference>
<dbReference type="PANTHER" id="PTHR30511">
    <property type="entry name" value="ALANINE RACEMASE"/>
    <property type="match status" value="1"/>
</dbReference>
<evidence type="ECO:0000313" key="5">
    <source>
        <dbReference type="EMBL" id="SDB93956.1"/>
    </source>
</evidence>
<dbReference type="GO" id="GO:0008784">
    <property type="term" value="F:alanine racemase activity"/>
    <property type="evidence" value="ECO:0007669"/>
    <property type="project" value="TreeGrafter"/>
</dbReference>
<organism evidence="5 6">
    <name type="scientific">Williamwhitmania taraxaci</name>
    <dbReference type="NCBI Taxonomy" id="1640674"/>
    <lineage>
        <taxon>Bacteria</taxon>
        <taxon>Pseudomonadati</taxon>
        <taxon>Bacteroidota</taxon>
        <taxon>Bacteroidia</taxon>
        <taxon>Bacteroidales</taxon>
        <taxon>Williamwhitmaniaceae</taxon>
        <taxon>Williamwhitmania</taxon>
    </lineage>
</organism>
<reference evidence="5 6" key="1">
    <citation type="submission" date="2016-09" db="EMBL/GenBank/DDBJ databases">
        <authorList>
            <person name="Capua I."/>
            <person name="De Benedictis P."/>
            <person name="Joannis T."/>
            <person name="Lombin L.H."/>
            <person name="Cattoli G."/>
        </authorList>
    </citation>
    <scope>NUCLEOTIDE SEQUENCE [LARGE SCALE GENOMIC DNA]</scope>
    <source>
        <strain evidence="5 6">A7P-90m</strain>
    </source>
</reference>
<evidence type="ECO:0000256" key="3">
    <source>
        <dbReference type="ARBA" id="ARBA00023235"/>
    </source>
</evidence>
<dbReference type="STRING" id="1640674.SAMN05216323_101128"/>
<dbReference type="Proteomes" id="UP000199452">
    <property type="component" value="Unassembled WGS sequence"/>
</dbReference>
<dbReference type="GO" id="GO:0030170">
    <property type="term" value="F:pyridoxal phosphate binding"/>
    <property type="evidence" value="ECO:0007669"/>
    <property type="project" value="TreeGrafter"/>
</dbReference>
<keyword evidence="2" id="KW-0663">Pyridoxal phosphate</keyword>
<dbReference type="Pfam" id="PF01168">
    <property type="entry name" value="Ala_racemase_N"/>
    <property type="match status" value="1"/>
</dbReference>
<gene>
    <name evidence="5" type="ORF">SAMN05216323_101128</name>
</gene>
<dbReference type="InterPro" id="IPR001608">
    <property type="entry name" value="Ala_racemase_N"/>
</dbReference>
<dbReference type="OrthoDB" id="504078at2"/>
<evidence type="ECO:0000259" key="4">
    <source>
        <dbReference type="Pfam" id="PF01168"/>
    </source>
</evidence>
<evidence type="ECO:0000256" key="1">
    <source>
        <dbReference type="ARBA" id="ARBA00001933"/>
    </source>
</evidence>
<dbReference type="PANTHER" id="PTHR30511:SF3">
    <property type="entry name" value="LYSINE RACEMASE"/>
    <property type="match status" value="1"/>
</dbReference>
<dbReference type="RefSeq" id="WP_092436295.1">
    <property type="nucleotide sequence ID" value="NZ_FMYP01000011.1"/>
</dbReference>